<protein>
    <submittedName>
        <fullName evidence="2">Uncharacterized protein</fullName>
    </submittedName>
</protein>
<dbReference type="AlphaFoldDB" id="A0A090FSM5"/>
<proteinExistence type="predicted"/>
<sequence>MGTGFRIRSCSNEEVNQDGGSTKRHPDSVLELDRAADHIKTIGKNAIRVFPVCVALQRTV</sequence>
<feature type="compositionally biased region" description="Polar residues" evidence="1">
    <location>
        <begin position="9"/>
        <end position="20"/>
    </location>
</feature>
<reference evidence="2 3" key="1">
    <citation type="submission" date="2014-08" db="EMBL/GenBank/DDBJ databases">
        <authorList>
            <person name="Moulin Lionel"/>
        </authorList>
    </citation>
    <scope>NUCLEOTIDE SEQUENCE [LARGE SCALE GENOMIC DNA]</scope>
</reference>
<evidence type="ECO:0000256" key="1">
    <source>
        <dbReference type="SAM" id="MobiDB-lite"/>
    </source>
</evidence>
<name>A0A090FSM5_MESPL</name>
<evidence type="ECO:0000313" key="3">
    <source>
        <dbReference type="Proteomes" id="UP000046373"/>
    </source>
</evidence>
<accession>A0A090FSM5</accession>
<evidence type="ECO:0000313" key="2">
    <source>
        <dbReference type="EMBL" id="CDX44718.1"/>
    </source>
</evidence>
<organism evidence="2 3">
    <name type="scientific">Mesorhizobium plurifarium</name>
    <dbReference type="NCBI Taxonomy" id="69974"/>
    <lineage>
        <taxon>Bacteria</taxon>
        <taxon>Pseudomonadati</taxon>
        <taxon>Pseudomonadota</taxon>
        <taxon>Alphaproteobacteria</taxon>
        <taxon>Hyphomicrobiales</taxon>
        <taxon>Phyllobacteriaceae</taxon>
        <taxon>Mesorhizobium</taxon>
    </lineage>
</organism>
<dbReference type="EMBL" id="CCNB01000043">
    <property type="protein sequence ID" value="CDX44718.1"/>
    <property type="molecule type" value="Genomic_DNA"/>
</dbReference>
<dbReference type="Proteomes" id="UP000046373">
    <property type="component" value="Unassembled WGS sequence"/>
</dbReference>
<feature type="region of interest" description="Disordered" evidence="1">
    <location>
        <begin position="1"/>
        <end position="28"/>
    </location>
</feature>
<gene>
    <name evidence="2" type="ORF">MPLDJ20_60701</name>
</gene>